<dbReference type="Proteomes" id="UP000324222">
    <property type="component" value="Unassembled WGS sequence"/>
</dbReference>
<comment type="caution">
    <text evidence="2">The sequence shown here is derived from an EMBL/GenBank/DDBJ whole genome shotgun (WGS) entry which is preliminary data.</text>
</comment>
<evidence type="ECO:0000313" key="2">
    <source>
        <dbReference type="EMBL" id="MPC87239.1"/>
    </source>
</evidence>
<feature type="signal peptide" evidence="1">
    <location>
        <begin position="1"/>
        <end position="20"/>
    </location>
</feature>
<proteinExistence type="predicted"/>
<gene>
    <name evidence="2" type="ORF">E2C01_082096</name>
</gene>
<feature type="chain" id="PRO_5022998830" evidence="1">
    <location>
        <begin position="21"/>
        <end position="120"/>
    </location>
</feature>
<dbReference type="AlphaFoldDB" id="A0A5B7IY56"/>
<reference evidence="2 3" key="1">
    <citation type="submission" date="2019-05" db="EMBL/GenBank/DDBJ databases">
        <title>Another draft genome of Portunus trituberculatus and its Hox gene families provides insights of decapod evolution.</title>
        <authorList>
            <person name="Jeong J.-H."/>
            <person name="Song I."/>
            <person name="Kim S."/>
            <person name="Choi T."/>
            <person name="Kim D."/>
            <person name="Ryu S."/>
            <person name="Kim W."/>
        </authorList>
    </citation>
    <scope>NUCLEOTIDE SEQUENCE [LARGE SCALE GENOMIC DNA]</scope>
    <source>
        <tissue evidence="2">Muscle</tissue>
    </source>
</reference>
<keyword evidence="3" id="KW-1185">Reference proteome</keyword>
<evidence type="ECO:0000256" key="1">
    <source>
        <dbReference type="SAM" id="SignalP"/>
    </source>
</evidence>
<dbReference type="EMBL" id="VSRR010073913">
    <property type="protein sequence ID" value="MPC87239.1"/>
    <property type="molecule type" value="Genomic_DNA"/>
</dbReference>
<accession>A0A5B7IY56</accession>
<evidence type="ECO:0000313" key="3">
    <source>
        <dbReference type="Proteomes" id="UP000324222"/>
    </source>
</evidence>
<organism evidence="2 3">
    <name type="scientific">Portunus trituberculatus</name>
    <name type="common">Swimming crab</name>
    <name type="synonym">Neptunus trituberculatus</name>
    <dbReference type="NCBI Taxonomy" id="210409"/>
    <lineage>
        <taxon>Eukaryota</taxon>
        <taxon>Metazoa</taxon>
        <taxon>Ecdysozoa</taxon>
        <taxon>Arthropoda</taxon>
        <taxon>Crustacea</taxon>
        <taxon>Multicrustacea</taxon>
        <taxon>Malacostraca</taxon>
        <taxon>Eumalacostraca</taxon>
        <taxon>Eucarida</taxon>
        <taxon>Decapoda</taxon>
        <taxon>Pleocyemata</taxon>
        <taxon>Brachyura</taxon>
        <taxon>Eubrachyura</taxon>
        <taxon>Portunoidea</taxon>
        <taxon>Portunidae</taxon>
        <taxon>Portuninae</taxon>
        <taxon>Portunus</taxon>
    </lineage>
</organism>
<name>A0A5B7IY56_PORTR</name>
<keyword evidence="1" id="KW-0732">Signal</keyword>
<protein>
    <submittedName>
        <fullName evidence="2">Uncharacterized protein</fullName>
    </submittedName>
</protein>
<sequence>MIYNTSFFLILSSLEIKTFSFPIYASRVCHFHIQVSNFLISNHDGHLYCDGWVVGGAMDSGGSSLMLAGGGRDDDGDELALPPTRAPGLQVTKSLLVMHKSQSLPSKYSRDTVLELDSGA</sequence>